<sequence>MFWRCCAIALVKSFPRNPKEWNRRFHDDGSSPPAGQRLVESGHRGLFAGHAAQRHLSQAEGAVPEDGPTSQSLIPGGLLLAQEQTQEPQPSGHDRLSLVNSSPDVTKDPLTCCGGTVMCHLRVTRPQLRRMAPSPRALWWL</sequence>
<dbReference type="OrthoDB" id="6436681at2759"/>
<keyword evidence="3" id="KW-1185">Reference proteome</keyword>
<evidence type="ECO:0000313" key="2">
    <source>
        <dbReference type="EMBL" id="GFQ83736.1"/>
    </source>
</evidence>
<evidence type="ECO:0000313" key="3">
    <source>
        <dbReference type="Proteomes" id="UP000887116"/>
    </source>
</evidence>
<organism evidence="2 3">
    <name type="scientific">Trichonephila clavata</name>
    <name type="common">Joro spider</name>
    <name type="synonym">Nephila clavata</name>
    <dbReference type="NCBI Taxonomy" id="2740835"/>
    <lineage>
        <taxon>Eukaryota</taxon>
        <taxon>Metazoa</taxon>
        <taxon>Ecdysozoa</taxon>
        <taxon>Arthropoda</taxon>
        <taxon>Chelicerata</taxon>
        <taxon>Arachnida</taxon>
        <taxon>Araneae</taxon>
        <taxon>Araneomorphae</taxon>
        <taxon>Entelegynae</taxon>
        <taxon>Araneoidea</taxon>
        <taxon>Nephilidae</taxon>
        <taxon>Trichonephila</taxon>
    </lineage>
</organism>
<gene>
    <name evidence="2" type="primary">AVEN_223594_1</name>
    <name evidence="2" type="ORF">TNCT_183901</name>
</gene>
<protein>
    <submittedName>
        <fullName evidence="2">Uncharacterized protein</fullName>
    </submittedName>
</protein>
<proteinExistence type="predicted"/>
<feature type="region of interest" description="Disordered" evidence="1">
    <location>
        <begin position="53"/>
        <end position="102"/>
    </location>
</feature>
<dbReference type="AlphaFoldDB" id="A0A8X6KTI1"/>
<evidence type="ECO:0000256" key="1">
    <source>
        <dbReference type="SAM" id="MobiDB-lite"/>
    </source>
</evidence>
<reference evidence="2" key="1">
    <citation type="submission" date="2020-07" db="EMBL/GenBank/DDBJ databases">
        <title>Multicomponent nature underlies the extraordinary mechanical properties of spider dragline silk.</title>
        <authorList>
            <person name="Kono N."/>
            <person name="Nakamura H."/>
            <person name="Mori M."/>
            <person name="Yoshida Y."/>
            <person name="Ohtoshi R."/>
            <person name="Malay A.D."/>
            <person name="Moran D.A.P."/>
            <person name="Tomita M."/>
            <person name="Numata K."/>
            <person name="Arakawa K."/>
        </authorList>
    </citation>
    <scope>NUCLEOTIDE SEQUENCE</scope>
</reference>
<dbReference type="EMBL" id="BMAO01012758">
    <property type="protein sequence ID" value="GFQ83736.1"/>
    <property type="molecule type" value="Genomic_DNA"/>
</dbReference>
<dbReference type="Proteomes" id="UP000887116">
    <property type="component" value="Unassembled WGS sequence"/>
</dbReference>
<name>A0A8X6KTI1_TRICU</name>
<comment type="caution">
    <text evidence="2">The sequence shown here is derived from an EMBL/GenBank/DDBJ whole genome shotgun (WGS) entry which is preliminary data.</text>
</comment>
<accession>A0A8X6KTI1</accession>